<accession>A0A1U7JGF8</accession>
<evidence type="ECO:0000313" key="5">
    <source>
        <dbReference type="EMBL" id="OKL43785.1"/>
    </source>
</evidence>
<comment type="catalytic activity">
    <reaction evidence="1">
        <text>alpha-D-glucose 6-phosphate = beta-D-glucose 6-phosphate</text>
        <dbReference type="Rhea" id="RHEA:16249"/>
        <dbReference type="ChEBI" id="CHEBI:58225"/>
        <dbReference type="ChEBI" id="CHEBI:58247"/>
        <dbReference type="EC" id="5.1.3.15"/>
    </reaction>
</comment>
<evidence type="ECO:0000313" key="6">
    <source>
        <dbReference type="Proteomes" id="UP000185783"/>
    </source>
</evidence>
<evidence type="ECO:0000256" key="3">
    <source>
        <dbReference type="ARBA" id="ARBA00023235"/>
    </source>
</evidence>
<dbReference type="STRING" id="197461.A3843_11740"/>
<dbReference type="RefSeq" id="WP_036489276.1">
    <property type="nucleotide sequence ID" value="NZ_LVVZ01000018.1"/>
</dbReference>
<sequence>MTSSAILETAPVSGVSFAKLKAGDGRQVLVIENDLSRTVIALNGAHVMSFRPKGKPDLLWMSPNSELKDATPIRGGIPLCLPWFGPGVDGAPLHGFARIVDWAVSKVATLPDGGTTVTLVLQDSEVSRQVWAHAFAAELEIQCDTELTATLKYTNTGSDDQKVEFAFHTYFNIGDVTQIRIEGLDGLKGIDRLNEDAPIRQAGIKTLSGATTHFYSGIPDCLYLDSPNGRIRIAGTQQSAMVWNPGSAAASVADMGPGVEAEFVCVERVDAIDTAVTLKPAQTYSANMTIGWCD</sequence>
<dbReference type="PIRSF" id="PIRSF016020">
    <property type="entry name" value="PHexose_mutarotase"/>
    <property type="match status" value="1"/>
</dbReference>
<comment type="similarity">
    <text evidence="2 4">Belongs to the glucose-6-phosphate 1-epimerase family.</text>
</comment>
<organism evidence="5 6">
    <name type="scientific">Pseudovibrio exalbescens</name>
    <dbReference type="NCBI Taxonomy" id="197461"/>
    <lineage>
        <taxon>Bacteria</taxon>
        <taxon>Pseudomonadati</taxon>
        <taxon>Pseudomonadota</taxon>
        <taxon>Alphaproteobacteria</taxon>
        <taxon>Hyphomicrobiales</taxon>
        <taxon>Stappiaceae</taxon>
        <taxon>Pseudovibrio</taxon>
    </lineage>
</organism>
<dbReference type="SUPFAM" id="SSF74650">
    <property type="entry name" value="Galactose mutarotase-like"/>
    <property type="match status" value="1"/>
</dbReference>
<dbReference type="GO" id="GO:0030246">
    <property type="term" value="F:carbohydrate binding"/>
    <property type="evidence" value="ECO:0007669"/>
    <property type="project" value="UniProtKB-UniRule"/>
</dbReference>
<dbReference type="EC" id="5.1.3.15" evidence="4"/>
<dbReference type="PANTHER" id="PTHR11122:SF13">
    <property type="entry name" value="GLUCOSE-6-PHOSPHATE 1-EPIMERASE"/>
    <property type="match status" value="1"/>
</dbReference>
<name>A0A1U7JGF8_9HYPH</name>
<keyword evidence="3 4" id="KW-0413">Isomerase</keyword>
<dbReference type="Gene3D" id="2.70.98.10">
    <property type="match status" value="1"/>
</dbReference>
<dbReference type="InterPro" id="IPR025532">
    <property type="entry name" value="G6P_1-epimerase"/>
</dbReference>
<evidence type="ECO:0000256" key="4">
    <source>
        <dbReference type="PIRNR" id="PIRNR016020"/>
    </source>
</evidence>
<evidence type="ECO:0000256" key="1">
    <source>
        <dbReference type="ARBA" id="ARBA00001096"/>
    </source>
</evidence>
<keyword evidence="6" id="KW-1185">Reference proteome</keyword>
<gene>
    <name evidence="5" type="ORF">A3843_11740</name>
</gene>
<comment type="caution">
    <text evidence="5">The sequence shown here is derived from an EMBL/GenBank/DDBJ whole genome shotgun (WGS) entry which is preliminary data.</text>
</comment>
<reference evidence="5 6" key="1">
    <citation type="submission" date="2016-03" db="EMBL/GenBank/DDBJ databases">
        <title>Genome sequence of Nesiotobacter sp. nov., a moderately halophilic alphaproteobacterium isolated from the Yellow Sea, China.</title>
        <authorList>
            <person name="Zhang G."/>
            <person name="Zhang R."/>
        </authorList>
    </citation>
    <scope>NUCLEOTIDE SEQUENCE [LARGE SCALE GENOMIC DNA]</scope>
    <source>
        <strain evidence="5 6">WB1-6</strain>
    </source>
</reference>
<evidence type="ECO:0000256" key="2">
    <source>
        <dbReference type="ARBA" id="ARBA00005866"/>
    </source>
</evidence>
<protein>
    <recommendedName>
        <fullName evidence="4">Putative glucose-6-phosphate 1-epimerase</fullName>
        <ecNumber evidence="4">5.1.3.15</ecNumber>
    </recommendedName>
</protein>
<dbReference type="InterPro" id="IPR014718">
    <property type="entry name" value="GH-type_carb-bd"/>
</dbReference>
<dbReference type="GO" id="GO:0047938">
    <property type="term" value="F:glucose-6-phosphate 1-epimerase activity"/>
    <property type="evidence" value="ECO:0007669"/>
    <property type="project" value="UniProtKB-UniRule"/>
</dbReference>
<dbReference type="CDD" id="cd09020">
    <property type="entry name" value="D-hex-6-P-epi_like"/>
    <property type="match status" value="1"/>
</dbReference>
<proteinExistence type="inferred from homology"/>
<dbReference type="Proteomes" id="UP000185783">
    <property type="component" value="Unassembled WGS sequence"/>
</dbReference>
<dbReference type="PANTHER" id="PTHR11122">
    <property type="entry name" value="APOSPORY-ASSOCIATED PROTEIN C-RELATED"/>
    <property type="match status" value="1"/>
</dbReference>
<dbReference type="InterPro" id="IPR011013">
    <property type="entry name" value="Gal_mutarotase_sf_dom"/>
</dbReference>
<dbReference type="Pfam" id="PF01263">
    <property type="entry name" value="Aldose_epim"/>
    <property type="match status" value="1"/>
</dbReference>
<dbReference type="GO" id="GO:0005975">
    <property type="term" value="P:carbohydrate metabolic process"/>
    <property type="evidence" value="ECO:0007669"/>
    <property type="project" value="InterPro"/>
</dbReference>
<dbReference type="AlphaFoldDB" id="A0A1U7JGF8"/>
<dbReference type="EMBL" id="LVVZ01000018">
    <property type="protein sequence ID" value="OKL43785.1"/>
    <property type="molecule type" value="Genomic_DNA"/>
</dbReference>
<dbReference type="InterPro" id="IPR008183">
    <property type="entry name" value="Aldose_1/G6P_1-epimerase"/>
</dbReference>